<dbReference type="KEGG" id="ptw:TUM18999_25040"/>
<evidence type="ECO:0000313" key="2">
    <source>
        <dbReference type="EMBL" id="GJN52333.1"/>
    </source>
</evidence>
<evidence type="ECO:0000313" key="4">
    <source>
        <dbReference type="Proteomes" id="UP001054892"/>
    </source>
</evidence>
<proteinExistence type="predicted"/>
<evidence type="ECO:0000313" key="1">
    <source>
        <dbReference type="EMBL" id="BCG24313.1"/>
    </source>
</evidence>
<name>A0A6J4E2Z6_9PSED</name>
<sequence>MNTLALITDILRKTKAFSGRVPNSAKDKATIVEIFRELIPANVASLDPDVIDEPQDYEVLLARLAAISNGDLAPESVQIRAGRTGKLTLSFTQQQETYALKFTHEGGTYIDQSFLDALHKHCRKKLPGTFLFTSEADSIEAVYLPLKAFKRVTNELLSTQSTDALATLIQAGNVFSIGWDNIPYDVVEGFTRDGETLITALIKAPFAEKPGSWGATRRIEILEGLQGMANVFRANAHGETPRDIALAKGWDHLAPELSGWPVKTVPVTAIRERAGKGHACFEDDLKEAFERVDAKGLFESIHFDPNNPFQHLHISHRPDFTYGEDTLLVSRYRFGGAVVGYRVFSQKRGENGWSISRFVPLGEVDQLCEVIERYCTHSLV</sequence>
<protein>
    <submittedName>
        <fullName evidence="1">Uncharacterized protein</fullName>
    </submittedName>
</protein>
<reference evidence="1 3" key="1">
    <citation type="submission" date="2020-05" db="EMBL/GenBank/DDBJ databases">
        <title>Characterization of novel class B3 metallo-beta-lactamase from novel Pseudomonas species.</title>
        <authorList>
            <person name="Yamada K."/>
            <person name="Aoki K."/>
            <person name="Ishii Y."/>
        </authorList>
    </citation>
    <scope>NUCLEOTIDE SEQUENCE [LARGE SCALE GENOMIC DNA]</scope>
    <source>
        <strain evidence="1 3">TUM18999</strain>
        <strain evidence="2 4">TUM20286</strain>
    </source>
</reference>
<gene>
    <name evidence="1" type="ORF">TUM18999_25040</name>
    <name evidence="2" type="ORF">TUM20286_20850</name>
</gene>
<organism evidence="1 3">
    <name type="scientific">Pseudomonas tohonis</name>
    <dbReference type="NCBI Taxonomy" id="2725477"/>
    <lineage>
        <taxon>Bacteria</taxon>
        <taxon>Pseudomonadati</taxon>
        <taxon>Pseudomonadota</taxon>
        <taxon>Gammaproteobacteria</taxon>
        <taxon>Pseudomonadales</taxon>
        <taxon>Pseudomonadaceae</taxon>
        <taxon>Pseudomonas</taxon>
    </lineage>
</organism>
<dbReference type="EMBL" id="BQKM01000003">
    <property type="protein sequence ID" value="GJN52333.1"/>
    <property type="molecule type" value="Genomic_DNA"/>
</dbReference>
<dbReference type="EMBL" id="AP023189">
    <property type="protein sequence ID" value="BCG24313.1"/>
    <property type="molecule type" value="Genomic_DNA"/>
</dbReference>
<dbReference type="AlphaFoldDB" id="A0A6J4E2Z6"/>
<dbReference type="Proteomes" id="UP001054892">
    <property type="component" value="Unassembled WGS sequence"/>
</dbReference>
<evidence type="ECO:0000313" key="3">
    <source>
        <dbReference type="Proteomes" id="UP000509383"/>
    </source>
</evidence>
<keyword evidence="4" id="KW-1185">Reference proteome</keyword>
<accession>A0A6J4E2Z6</accession>
<dbReference type="Proteomes" id="UP000509383">
    <property type="component" value="Chromosome"/>
</dbReference>
<dbReference type="RefSeq" id="WP_173174484.1">
    <property type="nucleotide sequence ID" value="NZ_AP023189.1"/>
</dbReference>